<dbReference type="Gene3D" id="3.40.309.10">
    <property type="entry name" value="Aldehyde Dehydrogenase, Chain A, domain 2"/>
    <property type="match status" value="1"/>
</dbReference>
<evidence type="ECO:0000256" key="3">
    <source>
        <dbReference type="ARBA" id="ARBA00012884"/>
    </source>
</evidence>
<organism evidence="13 14">
    <name type="scientific">Prauserella endophytica</name>
    <dbReference type="NCBI Taxonomy" id="1592324"/>
    <lineage>
        <taxon>Bacteria</taxon>
        <taxon>Bacillati</taxon>
        <taxon>Actinomycetota</taxon>
        <taxon>Actinomycetes</taxon>
        <taxon>Pseudonocardiales</taxon>
        <taxon>Pseudonocardiaceae</taxon>
        <taxon>Prauserella</taxon>
        <taxon>Prauserella coralliicola group</taxon>
    </lineage>
</organism>
<evidence type="ECO:0000256" key="4">
    <source>
        <dbReference type="ARBA" id="ARBA00023002"/>
    </source>
</evidence>
<feature type="active site" evidence="9">
    <location>
        <position position="293"/>
    </location>
</feature>
<dbReference type="SUPFAM" id="SSF53720">
    <property type="entry name" value="ALDH-like"/>
    <property type="match status" value="1"/>
</dbReference>
<dbReference type="InterPro" id="IPR016161">
    <property type="entry name" value="Ald_DH/histidinol_DH"/>
</dbReference>
<comment type="catalytic activity">
    <reaction evidence="8">
        <text>L-glutamate 5-semialdehyde + NAD(+) + H2O = L-glutamate + NADH + 2 H(+)</text>
        <dbReference type="Rhea" id="RHEA:30235"/>
        <dbReference type="ChEBI" id="CHEBI:15377"/>
        <dbReference type="ChEBI" id="CHEBI:15378"/>
        <dbReference type="ChEBI" id="CHEBI:29985"/>
        <dbReference type="ChEBI" id="CHEBI:57540"/>
        <dbReference type="ChEBI" id="CHEBI:57945"/>
        <dbReference type="ChEBI" id="CHEBI:58066"/>
        <dbReference type="EC" id="1.2.1.88"/>
    </reaction>
</comment>
<evidence type="ECO:0000256" key="1">
    <source>
        <dbReference type="ARBA" id="ARBA00004786"/>
    </source>
</evidence>
<reference evidence="13 14" key="1">
    <citation type="journal article" date="2015" name="Antonie Van Leeuwenhoek">
        <title>Prauserella endophytica sp. nov., an endophytic actinobacterium isolated from Tamarix taklamakanensis.</title>
        <authorList>
            <person name="Liu J.M."/>
            <person name="Habden X."/>
            <person name="Guo L."/>
            <person name="Tuo L."/>
            <person name="Jiang Z.K."/>
            <person name="Liu S.W."/>
            <person name="Liu X.F."/>
            <person name="Chen L."/>
            <person name="Li R.F."/>
            <person name="Zhang Y.Q."/>
            <person name="Sun C.H."/>
        </authorList>
    </citation>
    <scope>NUCLEOTIDE SEQUENCE [LARGE SCALE GENOMIC DNA]</scope>
    <source>
        <strain evidence="13 14">CGMCC 4.7182</strain>
    </source>
</reference>
<dbReference type="PROSITE" id="PS00070">
    <property type="entry name" value="ALDEHYDE_DEHYDR_CYS"/>
    <property type="match status" value="1"/>
</dbReference>
<dbReference type="EC" id="1.2.1.88" evidence="3"/>
<proteinExistence type="inferred from homology"/>
<dbReference type="PANTHER" id="PTHR42862">
    <property type="entry name" value="DELTA-1-PYRROLINE-5-CARBOXYLATE DEHYDROGENASE 1, ISOFORM A-RELATED"/>
    <property type="match status" value="1"/>
</dbReference>
<keyword evidence="6" id="KW-0642">Proline metabolism</keyword>
<evidence type="ECO:0000259" key="12">
    <source>
        <dbReference type="Pfam" id="PF00171"/>
    </source>
</evidence>
<dbReference type="InterPro" id="IPR029510">
    <property type="entry name" value="Ald_DH_CS_GLU"/>
</dbReference>
<name>A0ABY2RW42_9PSEU</name>
<gene>
    <name evidence="13" type="primary">pruA</name>
    <name evidence="13" type="ORF">FCN18_31130</name>
</gene>
<accession>A0ABY2RW42</accession>
<keyword evidence="5" id="KW-0520">NAD</keyword>
<dbReference type="InterPro" id="IPR005931">
    <property type="entry name" value="P5CDH/ALDH4A1"/>
</dbReference>
<evidence type="ECO:0000256" key="7">
    <source>
        <dbReference type="ARBA" id="ARBA00032259"/>
    </source>
</evidence>
<dbReference type="Gene3D" id="3.40.605.10">
    <property type="entry name" value="Aldehyde Dehydrogenase, Chain A, domain 1"/>
    <property type="match status" value="1"/>
</dbReference>
<evidence type="ECO:0000256" key="8">
    <source>
        <dbReference type="ARBA" id="ARBA00048142"/>
    </source>
</evidence>
<dbReference type="InterPro" id="IPR016163">
    <property type="entry name" value="Ald_DH_C"/>
</dbReference>
<comment type="pathway">
    <text evidence="1">Amino-acid degradation; L-proline degradation into L-glutamate; L-glutamate from L-proline: step 2/2.</text>
</comment>
<keyword evidence="14" id="KW-1185">Reference proteome</keyword>
<dbReference type="InterPro" id="IPR015590">
    <property type="entry name" value="Aldehyde_DH_dom"/>
</dbReference>
<evidence type="ECO:0000256" key="11">
    <source>
        <dbReference type="SAM" id="MobiDB-lite"/>
    </source>
</evidence>
<dbReference type="PANTHER" id="PTHR42862:SF1">
    <property type="entry name" value="DELTA-1-PYRROLINE-5-CARBOXYLATE DEHYDROGENASE 2, ISOFORM A-RELATED"/>
    <property type="match status" value="1"/>
</dbReference>
<dbReference type="Proteomes" id="UP000309992">
    <property type="component" value="Unassembled WGS sequence"/>
</dbReference>
<feature type="domain" description="Aldehyde dehydrogenase" evidence="12">
    <location>
        <begin position="54"/>
        <end position="524"/>
    </location>
</feature>
<comment type="caution">
    <text evidence="13">The sequence shown here is derived from an EMBL/GenBank/DDBJ whole genome shotgun (WGS) entry which is preliminary data.</text>
</comment>
<dbReference type="GO" id="GO:0003842">
    <property type="term" value="F:L-glutamate gamma-semialdehyde dehydrogenase activity"/>
    <property type="evidence" value="ECO:0007669"/>
    <property type="project" value="UniProtKB-EC"/>
</dbReference>
<dbReference type="CDD" id="cd07123">
    <property type="entry name" value="ALDH_F4-17_P5CDH"/>
    <property type="match status" value="1"/>
</dbReference>
<dbReference type="RefSeq" id="WP_137096755.1">
    <property type="nucleotide sequence ID" value="NZ_SWMS01000025.1"/>
</dbReference>
<dbReference type="EMBL" id="SWMS01000025">
    <property type="protein sequence ID" value="TKG62862.1"/>
    <property type="molecule type" value="Genomic_DNA"/>
</dbReference>
<dbReference type="InterPro" id="IPR016162">
    <property type="entry name" value="Ald_DH_N"/>
</dbReference>
<evidence type="ECO:0000313" key="13">
    <source>
        <dbReference type="EMBL" id="TKG62862.1"/>
    </source>
</evidence>
<evidence type="ECO:0000256" key="5">
    <source>
        <dbReference type="ARBA" id="ARBA00023027"/>
    </source>
</evidence>
<dbReference type="InterPro" id="IPR050485">
    <property type="entry name" value="Proline_metab_enzyme"/>
</dbReference>
<comment type="similarity">
    <text evidence="2 10">Belongs to the aldehyde dehydrogenase family.</text>
</comment>
<keyword evidence="4 10" id="KW-0560">Oxidoreductase</keyword>
<dbReference type="InterPro" id="IPR016160">
    <property type="entry name" value="Ald_DH_CS_CYS"/>
</dbReference>
<dbReference type="NCBIfam" id="TIGR01236">
    <property type="entry name" value="D1pyr5carbox1"/>
    <property type="match status" value="1"/>
</dbReference>
<dbReference type="Pfam" id="PF00171">
    <property type="entry name" value="Aldedh"/>
    <property type="match status" value="1"/>
</dbReference>
<feature type="region of interest" description="Disordered" evidence="11">
    <location>
        <begin position="1"/>
        <end position="26"/>
    </location>
</feature>
<evidence type="ECO:0000313" key="14">
    <source>
        <dbReference type="Proteomes" id="UP000309992"/>
    </source>
</evidence>
<protein>
    <recommendedName>
        <fullName evidence="7">L-glutamate gamma-semialdehyde dehydrogenase</fullName>
        <ecNumber evidence="3">1.2.1.88</ecNumber>
    </recommendedName>
    <alternativeName>
        <fullName evidence="7">L-glutamate gamma-semialdehyde dehydrogenase</fullName>
    </alternativeName>
</protein>
<evidence type="ECO:0000256" key="6">
    <source>
        <dbReference type="ARBA" id="ARBA00023062"/>
    </source>
</evidence>
<evidence type="ECO:0000256" key="9">
    <source>
        <dbReference type="PROSITE-ProRule" id="PRU10007"/>
    </source>
</evidence>
<evidence type="ECO:0000256" key="10">
    <source>
        <dbReference type="RuleBase" id="RU003345"/>
    </source>
</evidence>
<evidence type="ECO:0000256" key="2">
    <source>
        <dbReference type="ARBA" id="ARBA00009986"/>
    </source>
</evidence>
<dbReference type="PROSITE" id="PS00687">
    <property type="entry name" value="ALDEHYDE_DEHYDR_GLU"/>
    <property type="match status" value="1"/>
</dbReference>
<sequence length="541" mass="58370">MDAITSPPAPRNEPVRDYAPGSPERESLTRKLAELASTRFELTAAIGGEQRMPDGERIDVVQPHNHAHVLGTTANSTHADAKDAIDAALRAGESWRRLPFDERAAVLLRAADLLSGPWRDTLNAATMLGQSKTAVQAEIDSACELADFWRFNVHFARELLEGQPQSSPGVWNRLDYRPLEGFVYAITPFNFTAIAGNLPTAPALMGNTVLWKPSPTQGLAAHLTLRLLEEAGLPPGVINLLPGDGLAVSDVALADPALAGIHFTGSTRTFQHLWSAVGANIGGYRTYPRLVGETGGKDFVVAHPSADVDVLRTALVRGAFEFQGQKCSAASRAFVPRSVWARLKDDLVSEVEALTVGDVTDLRNFMGAVIDRRAYDRLAGVLEMAHAAPSLEVLAGGTADDSTGYFVRPTVLEGSDPTHEVFRTEYFGPVLAVHVYEDGEYDRVLHEVDRGAAYGLTGSIIATDRAAIERAKEVLRFAAGNFYVNDKPTGAVVGQQPFGGARGSGTNDKAGSVYNLLRWVSPRTVKETFVPPVRSSYPHQL</sequence>